<sequence length="71" mass="8206">MGRLKVEALMIILLFAVGLTSLADLQSLVEAKKQSPKWGLNASRKETMPWWWPEDYSCARKRRHVHNSLDP</sequence>
<feature type="signal peptide" evidence="1">
    <location>
        <begin position="1"/>
        <end position="22"/>
    </location>
</feature>
<keyword evidence="3" id="KW-1185">Reference proteome</keyword>
<gene>
    <name evidence="2" type="ORF">KSP39_PZI019278</name>
</gene>
<accession>A0AAP0B1P0</accession>
<feature type="chain" id="PRO_5042913183" evidence="1">
    <location>
        <begin position="23"/>
        <end position="71"/>
    </location>
</feature>
<keyword evidence="1" id="KW-0732">Signal</keyword>
<dbReference type="Proteomes" id="UP001418222">
    <property type="component" value="Unassembled WGS sequence"/>
</dbReference>
<comment type="caution">
    <text evidence="2">The sequence shown here is derived from an EMBL/GenBank/DDBJ whole genome shotgun (WGS) entry which is preliminary data.</text>
</comment>
<protein>
    <submittedName>
        <fullName evidence="2">Uncharacterized protein</fullName>
    </submittedName>
</protein>
<evidence type="ECO:0000313" key="3">
    <source>
        <dbReference type="Proteomes" id="UP001418222"/>
    </source>
</evidence>
<dbReference type="AlphaFoldDB" id="A0AAP0B1P0"/>
<proteinExistence type="predicted"/>
<evidence type="ECO:0000313" key="2">
    <source>
        <dbReference type="EMBL" id="KAK8923750.1"/>
    </source>
</evidence>
<organism evidence="2 3">
    <name type="scientific">Platanthera zijinensis</name>
    <dbReference type="NCBI Taxonomy" id="2320716"/>
    <lineage>
        <taxon>Eukaryota</taxon>
        <taxon>Viridiplantae</taxon>
        <taxon>Streptophyta</taxon>
        <taxon>Embryophyta</taxon>
        <taxon>Tracheophyta</taxon>
        <taxon>Spermatophyta</taxon>
        <taxon>Magnoliopsida</taxon>
        <taxon>Liliopsida</taxon>
        <taxon>Asparagales</taxon>
        <taxon>Orchidaceae</taxon>
        <taxon>Orchidoideae</taxon>
        <taxon>Orchideae</taxon>
        <taxon>Orchidinae</taxon>
        <taxon>Platanthera</taxon>
    </lineage>
</organism>
<evidence type="ECO:0000256" key="1">
    <source>
        <dbReference type="SAM" id="SignalP"/>
    </source>
</evidence>
<dbReference type="EMBL" id="JBBWWQ010000017">
    <property type="protein sequence ID" value="KAK8923750.1"/>
    <property type="molecule type" value="Genomic_DNA"/>
</dbReference>
<reference evidence="2 3" key="1">
    <citation type="journal article" date="2022" name="Nat. Plants">
        <title>Genomes of leafy and leafless Platanthera orchids illuminate the evolution of mycoheterotrophy.</title>
        <authorList>
            <person name="Li M.H."/>
            <person name="Liu K.W."/>
            <person name="Li Z."/>
            <person name="Lu H.C."/>
            <person name="Ye Q.L."/>
            <person name="Zhang D."/>
            <person name="Wang J.Y."/>
            <person name="Li Y.F."/>
            <person name="Zhong Z.M."/>
            <person name="Liu X."/>
            <person name="Yu X."/>
            <person name="Liu D.K."/>
            <person name="Tu X.D."/>
            <person name="Liu B."/>
            <person name="Hao Y."/>
            <person name="Liao X.Y."/>
            <person name="Jiang Y.T."/>
            <person name="Sun W.H."/>
            <person name="Chen J."/>
            <person name="Chen Y.Q."/>
            <person name="Ai Y."/>
            <person name="Zhai J.W."/>
            <person name="Wu S.S."/>
            <person name="Zhou Z."/>
            <person name="Hsiao Y.Y."/>
            <person name="Wu W.L."/>
            <person name="Chen Y.Y."/>
            <person name="Lin Y.F."/>
            <person name="Hsu J.L."/>
            <person name="Li C.Y."/>
            <person name="Wang Z.W."/>
            <person name="Zhao X."/>
            <person name="Zhong W.Y."/>
            <person name="Ma X.K."/>
            <person name="Ma L."/>
            <person name="Huang J."/>
            <person name="Chen G.Z."/>
            <person name="Huang M.Z."/>
            <person name="Huang L."/>
            <person name="Peng D.H."/>
            <person name="Luo Y.B."/>
            <person name="Zou S.Q."/>
            <person name="Chen S.P."/>
            <person name="Lan S."/>
            <person name="Tsai W.C."/>
            <person name="Van de Peer Y."/>
            <person name="Liu Z.J."/>
        </authorList>
    </citation>
    <scope>NUCLEOTIDE SEQUENCE [LARGE SCALE GENOMIC DNA]</scope>
    <source>
        <strain evidence="2">Lor287</strain>
    </source>
</reference>
<name>A0AAP0B1P0_9ASPA</name>